<name>A0ABQ9JGZ0_9CUCU</name>
<dbReference type="PROSITE" id="PS51915">
    <property type="entry name" value="ZAD"/>
    <property type="match status" value="1"/>
</dbReference>
<feature type="binding site" evidence="1">
    <location>
        <position position="59"/>
    </location>
    <ligand>
        <name>Zn(2+)</name>
        <dbReference type="ChEBI" id="CHEBI:29105"/>
    </ligand>
</feature>
<feature type="binding site" evidence="1">
    <location>
        <position position="15"/>
    </location>
    <ligand>
        <name>Zn(2+)</name>
        <dbReference type="ChEBI" id="CHEBI:29105"/>
    </ligand>
</feature>
<evidence type="ECO:0000259" key="2">
    <source>
        <dbReference type="PROSITE" id="PS51915"/>
    </source>
</evidence>
<keyword evidence="1" id="KW-0863">Zinc-finger</keyword>
<feature type="binding site" evidence="1">
    <location>
        <position position="62"/>
    </location>
    <ligand>
        <name>Zn(2+)</name>
        <dbReference type="ChEBI" id="CHEBI:29105"/>
    </ligand>
</feature>
<feature type="binding site" evidence="1">
    <location>
        <position position="18"/>
    </location>
    <ligand>
        <name>Zn(2+)</name>
        <dbReference type="ChEBI" id="CHEBI:29105"/>
    </ligand>
</feature>
<dbReference type="SMART" id="SM00868">
    <property type="entry name" value="zf-AD"/>
    <property type="match status" value="1"/>
</dbReference>
<organism evidence="3 4">
    <name type="scientific">Molorchus minor</name>
    <dbReference type="NCBI Taxonomy" id="1323400"/>
    <lineage>
        <taxon>Eukaryota</taxon>
        <taxon>Metazoa</taxon>
        <taxon>Ecdysozoa</taxon>
        <taxon>Arthropoda</taxon>
        <taxon>Hexapoda</taxon>
        <taxon>Insecta</taxon>
        <taxon>Pterygota</taxon>
        <taxon>Neoptera</taxon>
        <taxon>Endopterygota</taxon>
        <taxon>Coleoptera</taxon>
        <taxon>Polyphaga</taxon>
        <taxon>Cucujiformia</taxon>
        <taxon>Chrysomeloidea</taxon>
        <taxon>Cerambycidae</taxon>
        <taxon>Lamiinae</taxon>
        <taxon>Monochamini</taxon>
        <taxon>Molorchus</taxon>
    </lineage>
</organism>
<dbReference type="EMBL" id="JAPWTJ010000607">
    <property type="protein sequence ID" value="KAJ8976952.1"/>
    <property type="molecule type" value="Genomic_DNA"/>
</dbReference>
<proteinExistence type="predicted"/>
<dbReference type="Gene3D" id="3.40.1800.20">
    <property type="match status" value="1"/>
</dbReference>
<dbReference type="Proteomes" id="UP001162164">
    <property type="component" value="Unassembled WGS sequence"/>
</dbReference>
<comment type="caution">
    <text evidence="3">The sequence shown here is derived from an EMBL/GenBank/DDBJ whole genome shotgun (WGS) entry which is preliminary data.</text>
</comment>
<keyword evidence="4" id="KW-1185">Reference proteome</keyword>
<evidence type="ECO:0000313" key="4">
    <source>
        <dbReference type="Proteomes" id="UP001162164"/>
    </source>
</evidence>
<sequence length="98" mass="11846">MEARKFLSNCYKDCCRICLLKLPKTVLLYNIFEDHLRERILDFSFINLLEGRDLPKFICQKCIKKLDAAEEFKQQIEITENILKQHKKTKKRKPYPRL</sequence>
<evidence type="ECO:0000256" key="1">
    <source>
        <dbReference type="PROSITE-ProRule" id="PRU01263"/>
    </source>
</evidence>
<dbReference type="Pfam" id="PF07776">
    <property type="entry name" value="zf-AD"/>
    <property type="match status" value="1"/>
</dbReference>
<keyword evidence="1" id="KW-0479">Metal-binding</keyword>
<keyword evidence="1" id="KW-0862">Zinc</keyword>
<protein>
    <recommendedName>
        <fullName evidence="2">ZAD domain-containing protein</fullName>
    </recommendedName>
</protein>
<dbReference type="SUPFAM" id="SSF57716">
    <property type="entry name" value="Glucocorticoid receptor-like (DNA-binding domain)"/>
    <property type="match status" value="1"/>
</dbReference>
<feature type="domain" description="ZAD" evidence="2">
    <location>
        <begin position="13"/>
        <end position="86"/>
    </location>
</feature>
<dbReference type="InterPro" id="IPR012934">
    <property type="entry name" value="Znf_AD"/>
</dbReference>
<gene>
    <name evidence="3" type="ORF">NQ317_010149</name>
</gene>
<accession>A0ABQ9JGZ0</accession>
<reference evidence="3" key="1">
    <citation type="journal article" date="2023" name="Insect Mol. Biol.">
        <title>Genome sequencing provides insights into the evolution of gene families encoding plant cell wall-degrading enzymes in longhorned beetles.</title>
        <authorList>
            <person name="Shin N.R."/>
            <person name="Okamura Y."/>
            <person name="Kirsch R."/>
            <person name="Pauchet Y."/>
        </authorList>
    </citation>
    <scope>NUCLEOTIDE SEQUENCE</scope>
    <source>
        <strain evidence="3">MMC_N1</strain>
    </source>
</reference>
<evidence type="ECO:0000313" key="3">
    <source>
        <dbReference type="EMBL" id="KAJ8976952.1"/>
    </source>
</evidence>